<feature type="transmembrane region" description="Helical" evidence="5">
    <location>
        <begin position="208"/>
        <end position="228"/>
    </location>
</feature>
<dbReference type="Pfam" id="PF04893">
    <property type="entry name" value="Yip1"/>
    <property type="match status" value="1"/>
</dbReference>
<keyword evidence="8" id="KW-1185">Reference proteome</keyword>
<dbReference type="EMBL" id="JAVDQG010000007">
    <property type="protein sequence ID" value="MDR6227015.1"/>
    <property type="molecule type" value="Genomic_DNA"/>
</dbReference>
<evidence type="ECO:0000259" key="6">
    <source>
        <dbReference type="Pfam" id="PF04893"/>
    </source>
</evidence>
<accession>A0ABU1IQF2</accession>
<evidence type="ECO:0000256" key="4">
    <source>
        <dbReference type="ARBA" id="ARBA00023136"/>
    </source>
</evidence>
<dbReference type="InterPro" id="IPR006977">
    <property type="entry name" value="Yip1_dom"/>
</dbReference>
<evidence type="ECO:0000313" key="8">
    <source>
        <dbReference type="Proteomes" id="UP001185012"/>
    </source>
</evidence>
<comment type="caution">
    <text evidence="7">The sequence shown here is derived from an EMBL/GenBank/DDBJ whole genome shotgun (WGS) entry which is preliminary data.</text>
</comment>
<dbReference type="Proteomes" id="UP001185012">
    <property type="component" value="Unassembled WGS sequence"/>
</dbReference>
<keyword evidence="4 5" id="KW-0472">Membrane</keyword>
<evidence type="ECO:0000256" key="1">
    <source>
        <dbReference type="ARBA" id="ARBA00004141"/>
    </source>
</evidence>
<proteinExistence type="predicted"/>
<comment type="subcellular location">
    <subcellularLocation>
        <location evidence="1">Membrane</location>
        <topology evidence="1">Multi-pass membrane protein</topology>
    </subcellularLocation>
</comment>
<feature type="domain" description="Yip1" evidence="6">
    <location>
        <begin position="20"/>
        <end position="221"/>
    </location>
</feature>
<evidence type="ECO:0000313" key="7">
    <source>
        <dbReference type="EMBL" id="MDR6227015.1"/>
    </source>
</evidence>
<feature type="transmembrane region" description="Helical" evidence="5">
    <location>
        <begin position="39"/>
        <end position="62"/>
    </location>
</feature>
<protein>
    <recommendedName>
        <fullName evidence="6">Yip1 domain-containing protein</fullName>
    </recommendedName>
</protein>
<feature type="transmembrane region" description="Helical" evidence="5">
    <location>
        <begin position="181"/>
        <end position="202"/>
    </location>
</feature>
<evidence type="ECO:0000256" key="5">
    <source>
        <dbReference type="SAM" id="Phobius"/>
    </source>
</evidence>
<keyword evidence="2 5" id="KW-0812">Transmembrane</keyword>
<evidence type="ECO:0000256" key="3">
    <source>
        <dbReference type="ARBA" id="ARBA00022989"/>
    </source>
</evidence>
<dbReference type="RefSeq" id="WP_309867717.1">
    <property type="nucleotide sequence ID" value="NZ_JAVDQG010000007.1"/>
</dbReference>
<gene>
    <name evidence="7" type="ORF">JOE21_003027</name>
</gene>
<evidence type="ECO:0000256" key="2">
    <source>
        <dbReference type="ARBA" id="ARBA00022692"/>
    </source>
</evidence>
<sequence length="239" mass="26296">MEIQIQPEQSRSDGRKSSVWGVLTDPYTQFGRIKRDPRIWSPLLVVILLSIVFTGIQGYVISQQVPLDNEVLEGIEQNSFDQFVFIFSIVGAVFGGTVTPLFAILVISLVQWLLVKLFSSEVGFRPLFSLNAHLHILAVLALGVNATSGWLLGLSVEVQMTSLAVFLSTEHGVVRNLLSQVELFAIWKWILTAGGLAVVAGLTRKQGWTVVGIIIALSLSLAALFGWVETFMEEMVPVQ</sequence>
<organism evidence="7 8">
    <name type="scientific">Desmospora profundinema</name>
    <dbReference type="NCBI Taxonomy" id="1571184"/>
    <lineage>
        <taxon>Bacteria</taxon>
        <taxon>Bacillati</taxon>
        <taxon>Bacillota</taxon>
        <taxon>Bacilli</taxon>
        <taxon>Bacillales</taxon>
        <taxon>Thermoactinomycetaceae</taxon>
        <taxon>Desmospora</taxon>
    </lineage>
</organism>
<keyword evidence="3 5" id="KW-1133">Transmembrane helix</keyword>
<reference evidence="7 8" key="1">
    <citation type="submission" date="2023-07" db="EMBL/GenBank/DDBJ databases">
        <title>Genomic Encyclopedia of Type Strains, Phase IV (KMG-IV): sequencing the most valuable type-strain genomes for metagenomic binning, comparative biology and taxonomic classification.</title>
        <authorList>
            <person name="Goeker M."/>
        </authorList>
    </citation>
    <scope>NUCLEOTIDE SEQUENCE [LARGE SCALE GENOMIC DNA]</scope>
    <source>
        <strain evidence="7 8">DSM 45903</strain>
    </source>
</reference>
<feature type="transmembrane region" description="Helical" evidence="5">
    <location>
        <begin position="82"/>
        <end position="115"/>
    </location>
</feature>
<name>A0ABU1IQF2_9BACL</name>